<accession>A0A517U5S5</accession>
<keyword evidence="7" id="KW-1185">Reference proteome</keyword>
<dbReference type="InterPro" id="IPR021147">
    <property type="entry name" value="DUF697"/>
</dbReference>
<dbReference type="EMBL" id="CP036339">
    <property type="protein sequence ID" value="QDT75977.1"/>
    <property type="molecule type" value="Genomic_DNA"/>
</dbReference>
<dbReference type="CDD" id="cd00880">
    <property type="entry name" value="Era_like"/>
    <property type="match status" value="1"/>
</dbReference>
<dbReference type="InterPro" id="IPR005225">
    <property type="entry name" value="Small_GTP-bd"/>
</dbReference>
<dbReference type="AlphaFoldDB" id="A0A517U5S5"/>
<evidence type="ECO:0000256" key="3">
    <source>
        <dbReference type="ARBA" id="ARBA00022989"/>
    </source>
</evidence>
<dbReference type="SUPFAM" id="SSF52540">
    <property type="entry name" value="P-loop containing nucleoside triphosphate hydrolases"/>
    <property type="match status" value="1"/>
</dbReference>
<protein>
    <submittedName>
        <fullName evidence="6">tRNA modification GTPase MnmE</fullName>
        <ecNumber evidence="6">3.6.-.-</ecNumber>
    </submittedName>
</protein>
<comment type="subcellular location">
    <subcellularLocation>
        <location evidence="1">Membrane</location>
        <topology evidence="1">Multi-pass membrane protein</topology>
    </subcellularLocation>
</comment>
<dbReference type="GO" id="GO:0016787">
    <property type="term" value="F:hydrolase activity"/>
    <property type="evidence" value="ECO:0007669"/>
    <property type="project" value="UniProtKB-KW"/>
</dbReference>
<dbReference type="GO" id="GO:0016020">
    <property type="term" value="C:membrane"/>
    <property type="evidence" value="ECO:0007669"/>
    <property type="project" value="UniProtKB-SubCell"/>
</dbReference>
<keyword evidence="6" id="KW-0378">Hydrolase</keyword>
<keyword evidence="2" id="KW-0812">Transmembrane</keyword>
<dbReference type="GO" id="GO:0005525">
    <property type="term" value="F:GTP binding"/>
    <property type="evidence" value="ECO:0007669"/>
    <property type="project" value="InterPro"/>
</dbReference>
<dbReference type="GO" id="GO:0002098">
    <property type="term" value="P:tRNA wobble uridine modification"/>
    <property type="evidence" value="ECO:0007669"/>
    <property type="project" value="TreeGrafter"/>
</dbReference>
<dbReference type="GO" id="GO:0030488">
    <property type="term" value="P:tRNA methylation"/>
    <property type="evidence" value="ECO:0007669"/>
    <property type="project" value="TreeGrafter"/>
</dbReference>
<dbReference type="PANTHER" id="PTHR42714">
    <property type="entry name" value="TRNA MODIFICATION GTPASE GTPBP3"/>
    <property type="match status" value="1"/>
</dbReference>
<dbReference type="GO" id="GO:0005737">
    <property type="term" value="C:cytoplasm"/>
    <property type="evidence" value="ECO:0007669"/>
    <property type="project" value="TreeGrafter"/>
</dbReference>
<dbReference type="OrthoDB" id="238366at2"/>
<dbReference type="InterPro" id="IPR027417">
    <property type="entry name" value="P-loop_NTPase"/>
</dbReference>
<dbReference type="EC" id="3.6.-.-" evidence="6"/>
<dbReference type="RefSeq" id="WP_145435736.1">
    <property type="nucleotide sequence ID" value="NZ_CP036339.1"/>
</dbReference>
<keyword evidence="4" id="KW-0472">Membrane</keyword>
<dbReference type="NCBIfam" id="TIGR00231">
    <property type="entry name" value="small_GTP"/>
    <property type="match status" value="1"/>
</dbReference>
<feature type="domain" description="G" evidence="5">
    <location>
        <begin position="63"/>
        <end position="180"/>
    </location>
</feature>
<dbReference type="InterPro" id="IPR006073">
    <property type="entry name" value="GTP-bd"/>
</dbReference>
<evidence type="ECO:0000313" key="7">
    <source>
        <dbReference type="Proteomes" id="UP000317909"/>
    </source>
</evidence>
<evidence type="ECO:0000256" key="2">
    <source>
        <dbReference type="ARBA" id="ARBA00022692"/>
    </source>
</evidence>
<proteinExistence type="predicted"/>
<dbReference type="Gene3D" id="3.40.50.300">
    <property type="entry name" value="P-loop containing nucleotide triphosphate hydrolases"/>
    <property type="match status" value="1"/>
</dbReference>
<dbReference type="Proteomes" id="UP000317909">
    <property type="component" value="Chromosome"/>
</dbReference>
<evidence type="ECO:0000256" key="1">
    <source>
        <dbReference type="ARBA" id="ARBA00004141"/>
    </source>
</evidence>
<evidence type="ECO:0000259" key="5">
    <source>
        <dbReference type="Pfam" id="PF01926"/>
    </source>
</evidence>
<organism evidence="6 7">
    <name type="scientific">Lacipirellula limnantheis</name>
    <dbReference type="NCBI Taxonomy" id="2528024"/>
    <lineage>
        <taxon>Bacteria</taxon>
        <taxon>Pseudomonadati</taxon>
        <taxon>Planctomycetota</taxon>
        <taxon>Planctomycetia</taxon>
        <taxon>Pirellulales</taxon>
        <taxon>Lacipirellulaceae</taxon>
        <taxon>Lacipirellula</taxon>
    </lineage>
</organism>
<sequence length="459" mass="49212">MSNAPPSPTAVPPDADYQASMRALESAIGHFKGCNEAELRELADDMSQLGRMAEKLQSGRVDIAVFGEISTGKSALINALCGEQRAAVNVRGGWTKDVWHVPWETAGYCVPGFADSQVVLVDTPGLNEVDGAKRGEMARDAAARVDLVLFVADSDLNDTEYRALVELAASNKPLILVLNKTDLYRPDQLNDLLTVLNGPRYAGIIRPENIVLAQADPREVEYVIEAADGSTRSEWRKQLPQVEEVKARIIELLAADGKALIALNAAIFAADKSDRMTALRVRFREEEAARTIWSFAVTKALAVSLNPVGIVDVLGGVAVDAAMVVTLGRIYGISITTNNAQSLAMSIGKSAGLVTLLEAGVSWASSAFKTLTVGFGTVLTAVPQGAAAGFGSFIVGQAARFYFQHGASWGDQSPKAVVTQILENTDKQSVLEQLKAEILKKLSTNRHADETDKGWFGKK</sequence>
<gene>
    <name evidence="6" type="primary">mnmE_2</name>
    <name evidence="6" type="ORF">I41_52220</name>
</gene>
<evidence type="ECO:0000256" key="4">
    <source>
        <dbReference type="ARBA" id="ARBA00023136"/>
    </source>
</evidence>
<dbReference type="KEGG" id="llh:I41_52220"/>
<reference evidence="6 7" key="1">
    <citation type="submission" date="2019-02" db="EMBL/GenBank/DDBJ databases">
        <title>Deep-cultivation of Planctomycetes and their phenomic and genomic characterization uncovers novel biology.</title>
        <authorList>
            <person name="Wiegand S."/>
            <person name="Jogler M."/>
            <person name="Boedeker C."/>
            <person name="Pinto D."/>
            <person name="Vollmers J."/>
            <person name="Rivas-Marin E."/>
            <person name="Kohn T."/>
            <person name="Peeters S.H."/>
            <person name="Heuer A."/>
            <person name="Rast P."/>
            <person name="Oberbeckmann S."/>
            <person name="Bunk B."/>
            <person name="Jeske O."/>
            <person name="Meyerdierks A."/>
            <person name="Storesund J.E."/>
            <person name="Kallscheuer N."/>
            <person name="Luecker S."/>
            <person name="Lage O.M."/>
            <person name="Pohl T."/>
            <person name="Merkel B.J."/>
            <person name="Hornburger P."/>
            <person name="Mueller R.-W."/>
            <person name="Bruemmer F."/>
            <person name="Labrenz M."/>
            <person name="Spormann A.M."/>
            <person name="Op den Camp H."/>
            <person name="Overmann J."/>
            <person name="Amann R."/>
            <person name="Jetten M.S.M."/>
            <person name="Mascher T."/>
            <person name="Medema M.H."/>
            <person name="Devos D.P."/>
            <person name="Kaster A.-K."/>
            <person name="Ovreas L."/>
            <person name="Rohde M."/>
            <person name="Galperin M.Y."/>
            <person name="Jogler C."/>
        </authorList>
    </citation>
    <scope>NUCLEOTIDE SEQUENCE [LARGE SCALE GENOMIC DNA]</scope>
    <source>
        <strain evidence="6 7">I41</strain>
    </source>
</reference>
<keyword evidence="3" id="KW-1133">Transmembrane helix</keyword>
<name>A0A517U5S5_9BACT</name>
<dbReference type="PANTHER" id="PTHR42714:SF6">
    <property type="entry name" value="TRANSLATION INITIATION FACTOR IF-2"/>
    <property type="match status" value="1"/>
</dbReference>
<evidence type="ECO:0000313" key="6">
    <source>
        <dbReference type="EMBL" id="QDT75977.1"/>
    </source>
</evidence>
<dbReference type="Pfam" id="PF05128">
    <property type="entry name" value="DUF697"/>
    <property type="match status" value="1"/>
</dbReference>
<dbReference type="Pfam" id="PF01926">
    <property type="entry name" value="MMR_HSR1"/>
    <property type="match status" value="1"/>
</dbReference>